<dbReference type="EMBL" id="CH474022">
    <property type="protein sequence ID" value="EDL99622.1"/>
    <property type="molecule type" value="Genomic_DNA"/>
</dbReference>
<sequence>MSPHRVSKSLLGTVCTLTPITGWPPALLPVVHKSWVFFLPLL</sequence>
<evidence type="ECO:0000313" key="1">
    <source>
        <dbReference type="EMBL" id="EDL99622.1"/>
    </source>
</evidence>
<evidence type="ECO:0000313" key="2">
    <source>
        <dbReference type="Proteomes" id="UP000234681"/>
    </source>
</evidence>
<name>A6K652_RAT</name>
<accession>A6K652</accession>
<dbReference type="AlphaFoldDB" id="A6K652"/>
<reference evidence="2" key="1">
    <citation type="submission" date="2005-09" db="EMBL/GenBank/DDBJ databases">
        <authorList>
            <person name="Mural R.J."/>
            <person name="Li P.W."/>
            <person name="Adams M.D."/>
            <person name="Amanatides P.G."/>
            <person name="Baden-Tillson H."/>
            <person name="Barnstead M."/>
            <person name="Chin S.H."/>
            <person name="Dew I."/>
            <person name="Evans C.A."/>
            <person name="Ferriera S."/>
            <person name="Flanigan M."/>
            <person name="Fosler C."/>
            <person name="Glodek A."/>
            <person name="Gu Z."/>
            <person name="Holt R.A."/>
            <person name="Jennings D."/>
            <person name="Kraft C.L."/>
            <person name="Lu F."/>
            <person name="Nguyen T."/>
            <person name="Nusskern D.R."/>
            <person name="Pfannkoch C.M."/>
            <person name="Sitter C."/>
            <person name="Sutton G.G."/>
            <person name="Venter J.C."/>
            <person name="Wang Z."/>
            <person name="Woodage T."/>
            <person name="Zheng X.H."/>
            <person name="Zhong F."/>
        </authorList>
    </citation>
    <scope>NUCLEOTIDE SEQUENCE [LARGE SCALE GENOMIC DNA]</scope>
    <source>
        <strain>BN</strain>
        <strain evidence="2">Sprague-Dawley</strain>
    </source>
</reference>
<gene>
    <name evidence="1" type="ORF">rCG_37851</name>
</gene>
<dbReference type="Proteomes" id="UP000234681">
    <property type="component" value="Chromosome 14"/>
</dbReference>
<organism evidence="1 2">
    <name type="scientific">Rattus norvegicus</name>
    <name type="common">Rat</name>
    <dbReference type="NCBI Taxonomy" id="10116"/>
    <lineage>
        <taxon>Eukaryota</taxon>
        <taxon>Metazoa</taxon>
        <taxon>Chordata</taxon>
        <taxon>Craniata</taxon>
        <taxon>Vertebrata</taxon>
        <taxon>Euteleostomi</taxon>
        <taxon>Mammalia</taxon>
        <taxon>Eutheria</taxon>
        <taxon>Euarchontoglires</taxon>
        <taxon>Glires</taxon>
        <taxon>Rodentia</taxon>
        <taxon>Myomorpha</taxon>
        <taxon>Muroidea</taxon>
        <taxon>Muridae</taxon>
        <taxon>Murinae</taxon>
        <taxon>Rattus</taxon>
    </lineage>
</organism>
<proteinExistence type="predicted"/>
<protein>
    <submittedName>
        <fullName evidence="1">RCG37851, isoform CRA_a</fullName>
    </submittedName>
</protein>